<dbReference type="PIRSF" id="PIRSF039085">
    <property type="entry name" value="ABC_ATPase_HisP"/>
    <property type="match status" value="1"/>
</dbReference>
<dbReference type="GO" id="GO:0005524">
    <property type="term" value="F:ATP binding"/>
    <property type="evidence" value="ECO:0007669"/>
    <property type="project" value="UniProtKB-KW"/>
</dbReference>
<dbReference type="Pfam" id="PF00005">
    <property type="entry name" value="ABC_tran"/>
    <property type="match status" value="1"/>
</dbReference>
<dbReference type="InterPro" id="IPR017871">
    <property type="entry name" value="ABC_transporter-like_CS"/>
</dbReference>
<dbReference type="GO" id="GO:0016887">
    <property type="term" value="F:ATP hydrolysis activity"/>
    <property type="evidence" value="ECO:0007669"/>
    <property type="project" value="InterPro"/>
</dbReference>
<keyword evidence="6 9" id="KW-0067">ATP-binding</keyword>
<evidence type="ECO:0000313" key="10">
    <source>
        <dbReference type="Proteomes" id="UP000189369"/>
    </source>
</evidence>
<dbReference type="PANTHER" id="PTHR43166">
    <property type="entry name" value="AMINO ACID IMPORT ATP-BINDING PROTEIN"/>
    <property type="match status" value="1"/>
</dbReference>
<keyword evidence="4" id="KW-1003">Cell membrane</keyword>
<organism evidence="9 10">
    <name type="scientific">Paenalcaligenes hominis</name>
    <dbReference type="NCBI Taxonomy" id="643674"/>
    <lineage>
        <taxon>Bacteria</taxon>
        <taxon>Pseudomonadati</taxon>
        <taxon>Pseudomonadota</taxon>
        <taxon>Betaproteobacteria</taxon>
        <taxon>Burkholderiales</taxon>
        <taxon>Alcaligenaceae</taxon>
        <taxon>Paenalcaligenes</taxon>
    </lineage>
</organism>
<dbReference type="STRING" id="643674.PAEH1_07520"/>
<proteinExistence type="inferred from homology"/>
<evidence type="ECO:0000256" key="3">
    <source>
        <dbReference type="ARBA" id="ARBA00022448"/>
    </source>
</evidence>
<keyword evidence="3" id="KW-0813">Transport</keyword>
<dbReference type="SMART" id="SM00382">
    <property type="entry name" value="AAA"/>
    <property type="match status" value="1"/>
</dbReference>
<dbReference type="OrthoDB" id="9811169at2"/>
<evidence type="ECO:0000256" key="5">
    <source>
        <dbReference type="ARBA" id="ARBA00022741"/>
    </source>
</evidence>
<dbReference type="EMBL" id="CP019697">
    <property type="protein sequence ID" value="AQS51440.1"/>
    <property type="molecule type" value="Genomic_DNA"/>
</dbReference>
<dbReference type="KEGG" id="phn:PAEH1_07520"/>
<comment type="subcellular location">
    <subcellularLocation>
        <location evidence="1">Cell membrane</location>
        <topology evidence="1">Peripheral membrane protein</topology>
    </subcellularLocation>
</comment>
<dbReference type="FunFam" id="3.40.50.300:FF:000020">
    <property type="entry name" value="Amino acid ABC transporter ATP-binding component"/>
    <property type="match status" value="1"/>
</dbReference>
<dbReference type="PANTHER" id="PTHR43166:SF35">
    <property type="entry name" value="L-CYSTINE IMPORT ATP-BINDING PROTEIN TCYN"/>
    <property type="match status" value="1"/>
</dbReference>
<protein>
    <submittedName>
        <fullName evidence="9">Histidine/lysine/arginine/ornithine ABC transporter ATP-binding protein</fullName>
    </submittedName>
</protein>
<evidence type="ECO:0000256" key="6">
    <source>
        <dbReference type="ARBA" id="ARBA00022840"/>
    </source>
</evidence>
<reference evidence="9 10" key="1">
    <citation type="submission" date="2017-01" db="EMBL/GenBank/DDBJ databases">
        <title>Complete Genome Sequence of Paenalcaligenes hominis, Isolated from a paraplegic Patient with neurogenic bladder.</title>
        <authorList>
            <person name="Mukhopadhyay R."/>
            <person name="Joaquin J."/>
            <person name="Hogue R."/>
            <person name="Kilaru A."/>
            <person name="Jospin G."/>
            <person name="Mars K."/>
            <person name="Eisen J.A."/>
            <person name="Chaturvedi V."/>
        </authorList>
    </citation>
    <scope>NUCLEOTIDE SEQUENCE [LARGE SCALE GENOMIC DNA]</scope>
    <source>
        <strain evidence="9 10">15S00501</strain>
    </source>
</reference>
<dbReference type="CDD" id="cd03262">
    <property type="entry name" value="ABC_HisP_GlnQ"/>
    <property type="match status" value="1"/>
</dbReference>
<evidence type="ECO:0000256" key="1">
    <source>
        <dbReference type="ARBA" id="ARBA00004202"/>
    </source>
</evidence>
<dbReference type="Proteomes" id="UP000189369">
    <property type="component" value="Chromosome"/>
</dbReference>
<name>A0A1U9K071_9BURK</name>
<keyword evidence="5" id="KW-0547">Nucleotide-binding</keyword>
<dbReference type="Gene3D" id="3.40.50.300">
    <property type="entry name" value="P-loop containing nucleotide triphosphate hydrolases"/>
    <property type="match status" value="1"/>
</dbReference>
<dbReference type="GO" id="GO:0015424">
    <property type="term" value="F:ABC-type amino acid transporter activity"/>
    <property type="evidence" value="ECO:0007669"/>
    <property type="project" value="InterPro"/>
</dbReference>
<dbReference type="InterPro" id="IPR003593">
    <property type="entry name" value="AAA+_ATPase"/>
</dbReference>
<keyword evidence="7" id="KW-0472">Membrane</keyword>
<dbReference type="GO" id="GO:0005886">
    <property type="term" value="C:plasma membrane"/>
    <property type="evidence" value="ECO:0007669"/>
    <property type="project" value="UniProtKB-SubCell"/>
</dbReference>
<comment type="similarity">
    <text evidence="2">Belongs to the ABC transporter superfamily.</text>
</comment>
<evidence type="ECO:0000256" key="4">
    <source>
        <dbReference type="ARBA" id="ARBA00022475"/>
    </source>
</evidence>
<dbReference type="SUPFAM" id="SSF52540">
    <property type="entry name" value="P-loop containing nucleoside triphosphate hydrolases"/>
    <property type="match status" value="1"/>
</dbReference>
<sequence length="261" mass="28546">MTVSTDSAACAVQVHNIHKAFGDVEVLKGISFHAHQGDVLSIIGASGSGKSTLLRCINHLVIPDQGEVQIGKDVLRTRAKRNGQMVSSDPKLLEQVRARLGMVFQNFNLWSHRSVLHNVIEGPVHVKKIAKAQATEYALHLLDKVGLAHKADAYPSELSGGQQQRVAIARALAMDPDVMLFDEPTSALDPEMVGEVLRVIRQLAEEGRTMILVTHEMQFAREVSNHAIFMHNGICEETGAPADLFGNPQSARLQQFLQPLA</sequence>
<feature type="domain" description="ABC transporter" evidence="8">
    <location>
        <begin position="12"/>
        <end position="257"/>
    </location>
</feature>
<dbReference type="AlphaFoldDB" id="A0A1U9K071"/>
<dbReference type="InterPro" id="IPR030679">
    <property type="entry name" value="ABC_ATPase_HisP-typ"/>
</dbReference>
<dbReference type="InterPro" id="IPR003439">
    <property type="entry name" value="ABC_transporter-like_ATP-bd"/>
</dbReference>
<dbReference type="PROSITE" id="PS50893">
    <property type="entry name" value="ABC_TRANSPORTER_2"/>
    <property type="match status" value="1"/>
</dbReference>
<evidence type="ECO:0000256" key="7">
    <source>
        <dbReference type="ARBA" id="ARBA00023136"/>
    </source>
</evidence>
<evidence type="ECO:0000313" key="9">
    <source>
        <dbReference type="EMBL" id="AQS51440.1"/>
    </source>
</evidence>
<evidence type="ECO:0000256" key="2">
    <source>
        <dbReference type="ARBA" id="ARBA00005417"/>
    </source>
</evidence>
<dbReference type="InterPro" id="IPR050086">
    <property type="entry name" value="MetN_ABC_transporter-like"/>
</dbReference>
<evidence type="ECO:0000259" key="8">
    <source>
        <dbReference type="PROSITE" id="PS50893"/>
    </source>
</evidence>
<gene>
    <name evidence="9" type="ORF">PAEH1_07520</name>
</gene>
<dbReference type="InterPro" id="IPR027417">
    <property type="entry name" value="P-loop_NTPase"/>
</dbReference>
<accession>A0A1U9K071</accession>
<dbReference type="PROSITE" id="PS00211">
    <property type="entry name" value="ABC_TRANSPORTER_1"/>
    <property type="match status" value="1"/>
</dbReference>